<evidence type="ECO:0000256" key="1">
    <source>
        <dbReference type="SAM" id="Coils"/>
    </source>
</evidence>
<reference evidence="3" key="1">
    <citation type="submission" date="2021-02" db="EMBL/GenBank/DDBJ databases">
        <authorList>
            <person name="Dougan E. K."/>
            <person name="Rhodes N."/>
            <person name="Thang M."/>
            <person name="Chan C."/>
        </authorList>
    </citation>
    <scope>NUCLEOTIDE SEQUENCE</scope>
</reference>
<feature type="region of interest" description="Disordered" evidence="2">
    <location>
        <begin position="124"/>
        <end position="191"/>
    </location>
</feature>
<evidence type="ECO:0000313" key="4">
    <source>
        <dbReference type="Proteomes" id="UP000626109"/>
    </source>
</evidence>
<organism evidence="3 4">
    <name type="scientific">Polarella glacialis</name>
    <name type="common">Dinoflagellate</name>
    <dbReference type="NCBI Taxonomy" id="89957"/>
    <lineage>
        <taxon>Eukaryota</taxon>
        <taxon>Sar</taxon>
        <taxon>Alveolata</taxon>
        <taxon>Dinophyceae</taxon>
        <taxon>Suessiales</taxon>
        <taxon>Suessiaceae</taxon>
        <taxon>Polarella</taxon>
    </lineage>
</organism>
<accession>A0A813IL90</accession>
<evidence type="ECO:0000313" key="3">
    <source>
        <dbReference type="EMBL" id="CAE8653102.1"/>
    </source>
</evidence>
<sequence>MRAVLASQLQQIHGRPSQRSYVVGPRPSTPRAREAVQRRQLERQCQADVGNGRQLEYMSNGMASCGCCCGNLLAQRPTDGLEERLLEAEERLKEIMGNARFLEQLSELLQCSVGYAGPGPAWSPKVQFAASPPSDPRPLQKRSGQQASGRANLKSEPRQRPKAWGEEEHVERCAEETETGEEEAAEDSGLSRRLQSLEVRLRGCEEARQTTAELIPKMADLELRLMQANSRCSVDSKAHADQCFQTIRDEVFPRLLTLETAREVAEMKLEVLGRANTTFTEELLSLHGRIEEEFSELRQQFCLAEACPNQESPVERCKAKARDGLERAAESGEMLGWLNEIDGPYGKLLGEAEAVGPSVDRAVAAVEQRIQQVESTLAKCTAELDQLQQLGPAKQDRMLKAEQGLEAVALEVRELGRTTLHLLSDLQVHEARTDARLGTVEANQELQLRAAHGTRVLSAPSEVPQP</sequence>
<dbReference type="Proteomes" id="UP000626109">
    <property type="component" value="Unassembled WGS sequence"/>
</dbReference>
<feature type="compositionally biased region" description="Acidic residues" evidence="2">
    <location>
        <begin position="176"/>
        <end position="186"/>
    </location>
</feature>
<keyword evidence="1" id="KW-0175">Coiled coil</keyword>
<feature type="coiled-coil region" evidence="1">
    <location>
        <begin position="363"/>
        <end position="390"/>
    </location>
</feature>
<dbReference type="EMBL" id="CAJNNW010011368">
    <property type="protein sequence ID" value="CAE8653102.1"/>
    <property type="molecule type" value="Genomic_DNA"/>
</dbReference>
<proteinExistence type="predicted"/>
<feature type="coiled-coil region" evidence="1">
    <location>
        <begin position="78"/>
        <end position="105"/>
    </location>
</feature>
<comment type="caution">
    <text evidence="3">The sequence shown here is derived from an EMBL/GenBank/DDBJ whole genome shotgun (WGS) entry which is preliminary data.</text>
</comment>
<feature type="compositionally biased region" description="Basic and acidic residues" evidence="2">
    <location>
        <begin position="153"/>
        <end position="175"/>
    </location>
</feature>
<protein>
    <submittedName>
        <fullName evidence="3">Uncharacterized protein</fullName>
    </submittedName>
</protein>
<dbReference type="AlphaFoldDB" id="A0A813IL90"/>
<gene>
    <name evidence="3" type="ORF">PGLA2088_LOCUS10168</name>
</gene>
<evidence type="ECO:0000256" key="2">
    <source>
        <dbReference type="SAM" id="MobiDB-lite"/>
    </source>
</evidence>
<name>A0A813IL90_POLGL</name>